<evidence type="ECO:0000256" key="1">
    <source>
        <dbReference type="ARBA" id="ARBA00004370"/>
    </source>
</evidence>
<dbReference type="InterPro" id="IPR000857">
    <property type="entry name" value="MyTH4_dom"/>
</dbReference>
<dbReference type="InterPro" id="IPR035963">
    <property type="entry name" value="FERM_2"/>
</dbReference>
<gene>
    <name evidence="18" type="ORF">OEZ85_003877</name>
</gene>
<dbReference type="SUPFAM" id="SSF52540">
    <property type="entry name" value="P-loop containing nucleoside triphosphate hydrolases"/>
    <property type="match status" value="1"/>
</dbReference>
<feature type="binding site" evidence="11">
    <location>
        <begin position="972"/>
        <end position="979"/>
    </location>
    <ligand>
        <name>ATP</name>
        <dbReference type="ChEBI" id="CHEBI:30616"/>
    </ligand>
</feature>
<protein>
    <recommendedName>
        <fullName evidence="20">Kinesin motor domain-containing protein</fullName>
    </recommendedName>
</protein>
<keyword evidence="19" id="KW-1185">Reference proteome</keyword>
<keyword evidence="6 11" id="KW-0067">ATP-binding</keyword>
<feature type="region of interest" description="Disordered" evidence="13">
    <location>
        <begin position="1"/>
        <end position="56"/>
    </location>
</feature>
<keyword evidence="10 11" id="KW-0505">Motor protein</keyword>
<dbReference type="InterPro" id="IPR019821">
    <property type="entry name" value="Kinesin_motor_CS"/>
</dbReference>
<dbReference type="SUPFAM" id="SSF47031">
    <property type="entry name" value="Second domain of FERM"/>
    <property type="match status" value="1"/>
</dbReference>
<evidence type="ECO:0000256" key="3">
    <source>
        <dbReference type="ARBA" id="ARBA00022490"/>
    </source>
</evidence>
<dbReference type="PANTHER" id="PTHR47972:SF16">
    <property type="entry name" value="KINESIN-LIKE PROTEIN"/>
    <property type="match status" value="1"/>
</dbReference>
<evidence type="ECO:0000256" key="2">
    <source>
        <dbReference type="ARBA" id="ARBA00004496"/>
    </source>
</evidence>
<comment type="subcellular location">
    <subcellularLocation>
        <location evidence="2">Cytoplasm</location>
    </subcellularLocation>
    <subcellularLocation>
        <location evidence="1">Membrane</location>
    </subcellularLocation>
</comment>
<dbReference type="SUPFAM" id="SSF50729">
    <property type="entry name" value="PH domain-like"/>
    <property type="match status" value="1"/>
</dbReference>
<dbReference type="SMART" id="SM00129">
    <property type="entry name" value="KISc"/>
    <property type="match status" value="1"/>
</dbReference>
<evidence type="ECO:0000259" key="15">
    <source>
        <dbReference type="PROSITE" id="PS50057"/>
    </source>
</evidence>
<dbReference type="InterPro" id="IPR002404">
    <property type="entry name" value="IRS_PTB"/>
</dbReference>
<evidence type="ECO:0000256" key="7">
    <source>
        <dbReference type="ARBA" id="ARBA00022970"/>
    </source>
</evidence>
<dbReference type="Gene3D" id="2.30.29.30">
    <property type="entry name" value="Pleckstrin-homology domain (PH domain)/Phosphotyrosine-binding domain (PTB)"/>
    <property type="match status" value="1"/>
</dbReference>
<dbReference type="InterPro" id="IPR014352">
    <property type="entry name" value="FERM/acyl-CoA-bd_prot_sf"/>
</dbReference>
<dbReference type="InterPro" id="IPR019749">
    <property type="entry name" value="Band_41_domain"/>
</dbReference>
<evidence type="ECO:0000313" key="18">
    <source>
        <dbReference type="EMBL" id="WIA19238.1"/>
    </source>
</evidence>
<evidence type="ECO:0000256" key="9">
    <source>
        <dbReference type="ARBA" id="ARBA00023136"/>
    </source>
</evidence>
<dbReference type="Gene3D" id="6.10.250.760">
    <property type="match status" value="1"/>
</dbReference>
<feature type="domain" description="Kinesin motor" evidence="16">
    <location>
        <begin position="890"/>
        <end position="1228"/>
    </location>
</feature>
<dbReference type="PRINTS" id="PR00380">
    <property type="entry name" value="KINESINHEAVY"/>
</dbReference>
<dbReference type="Gene3D" id="1.25.40.530">
    <property type="entry name" value="MyTH4 domain"/>
    <property type="match status" value="1"/>
</dbReference>
<dbReference type="Pfam" id="PF00373">
    <property type="entry name" value="FERM_M"/>
    <property type="match status" value="1"/>
</dbReference>
<evidence type="ECO:0000259" key="16">
    <source>
        <dbReference type="PROSITE" id="PS50067"/>
    </source>
</evidence>
<feature type="domain" description="FERM" evidence="15">
    <location>
        <begin position="272"/>
        <end position="583"/>
    </location>
</feature>
<dbReference type="SMART" id="SM00139">
    <property type="entry name" value="MyTH4"/>
    <property type="match status" value="1"/>
</dbReference>
<sequence length="1690" mass="184655">MAADRPETPSAADDWSLKATGSEPGFLTPPTARRLQSLSGHEESFQVDSFNRAAHRNTTAGKLTQLFKTKMLSRTSMSSGASPASSSKSPGGSSGGGAAAPASADDLLQWSNEPVPTSLLRLAPEHAARAVKMFVGILRYCGDAPGSEQISQAQAIETAQKLLHQGLKRPELRDELYMQLVKQTRGNPSPSSRSKAWGLFNLVAASMPPSKDFTGLISEYVHSALQDMEEGEEAKEAAAATWAALKRSTKCGPRRTLPSVEEIVAHLSGVKLTTIVFFLDETFEEVAYDITTSVAEAVEQLAGLIRLQNFQTFTLYEAVRPVNPKLNPEPLPDEHLLLDEHRYVADIVAELRHPRVVREGCQSRLLFKKRMFRETDESVSEPQFINLSYVQAQHDYLAGNYPVVREDAAQMAALQLHAEHGPGLDLDPEAFMAGIERFVTRQVLMTRPREEWRADVGSRYKALAQHTKEDARTQFMRILRTLPYGNATFFAVRRIEDPIGLLPPRLILGINKRGVHFFRPVPKEYLHSAELRDIMQFGSSSQAVFFKMRVAGVLHIFQFETRQGEDICMALQTHINDIMMKRYSKVKAATEAHPTGDAAQQQAAGSQSVCGGVMGGNAAYNNKMEEHLKEQQAQLEQAQQALAAAQQAESQIRCDNDALQGELADLRELMAGEAASRVALQDSLDESERQLGELRNELDMTKSALTAATSLASEHSGRAEVEHARLAELEGLLEAKHKELEEAQARCAAASRAAEAAAAERDLLERKVARLEKGKESELKELKESYESAALEMRSQLKARGERLGELMEAAAHNAAQLEEMRHEVEEVRAEAAELEELRELKKDIERKEKQQAAIIENQAKRLEELDRLYREEVVARKRAHNALQDAKGKIRVYCRVRPMLEFEAAKSQTPAVSMPNELTVSHFWRDEKRPREYDFDAVFGPQHTQEDVFEDTKHLVRSALDGYNVCVFAYGQTGSGKTFTIYGNEACPGLTPRGVREMFAQIDKDAGKASYSVRVQMLELYQDTLMDLLLPDAVRRNATGAGAGRHSNEPQLPKLDIKKDPKGLVTVVGATDLSVTSEQQLLTAIEQGLARRHTSSTAMNRESSRSHLIISCMIEGVNMQSQAVTRGKLSFVDLAGSERVKKSGSTGECLKEAQAINKSLSALGDVISALAAEQPHIPYRNHKLTMLMSDSLGGNAKTLMFVNVAPTDANLDESQNSLVYATRVRTIKNNVLRDEANKDVLRLRKQVDFWKEQAGLLSAEAKTAADLSDIADRRCDSPAAASTGTAADAEAAVPGSGALMEHEEQHHEEVPLQLDSSGPSDGIFRDTITSLGALGSHHGGHSSWGAATGHIITAVVGAGVLTLPHAVSWLGWLAGPLCLTVFFVINIWCAFMLADVYEVNGRRHNRYKHAVYYILGPKQSGLLSLAQHLHLVLLTIGYHIAAADSMRFLVQQGCEAANRGNCPSQQWLWTLAFGVLQVLLSFMPDLESAWLCSMLGAAMSLGYSFIALGLGAAQAHNGFGELAGRSAPPVDKLFGVLTSLGNVAFAYNSCVVMIEIQDTLREPPRAAVSMRKAITASMSTCFCLYMAVGCLGYAALGDAVPASILQGFPAAPAWARSLGNLMVLVHMAPAYQVFAQPIATWLAIVAVNVVIAVVTLLATAGSISNIVKQAASMQPFGGSGDDVVPMHGR</sequence>
<feature type="region of interest" description="Disordered" evidence="13">
    <location>
        <begin position="73"/>
        <end position="102"/>
    </location>
</feature>
<evidence type="ECO:0000256" key="8">
    <source>
        <dbReference type="ARBA" id="ARBA00022989"/>
    </source>
</evidence>
<dbReference type="InterPro" id="IPR001752">
    <property type="entry name" value="Kinesin_motor_dom"/>
</dbReference>
<evidence type="ECO:0000259" key="17">
    <source>
        <dbReference type="PROSITE" id="PS51016"/>
    </source>
</evidence>
<dbReference type="PROSITE" id="PS50067">
    <property type="entry name" value="KINESIN_MOTOR_2"/>
    <property type="match status" value="1"/>
</dbReference>
<dbReference type="PROSITE" id="PS50057">
    <property type="entry name" value="FERM_3"/>
    <property type="match status" value="1"/>
</dbReference>
<dbReference type="PROSITE" id="PS00411">
    <property type="entry name" value="KINESIN_MOTOR_1"/>
    <property type="match status" value="1"/>
</dbReference>
<feature type="transmembrane region" description="Helical" evidence="14">
    <location>
        <begin position="1491"/>
        <end position="1514"/>
    </location>
</feature>
<organism evidence="18 19">
    <name type="scientific">Tetradesmus obliquus</name>
    <name type="common">Green alga</name>
    <name type="synonym">Acutodesmus obliquus</name>
    <dbReference type="NCBI Taxonomy" id="3088"/>
    <lineage>
        <taxon>Eukaryota</taxon>
        <taxon>Viridiplantae</taxon>
        <taxon>Chlorophyta</taxon>
        <taxon>core chlorophytes</taxon>
        <taxon>Chlorophyceae</taxon>
        <taxon>CS clade</taxon>
        <taxon>Sphaeropleales</taxon>
        <taxon>Scenedesmaceae</taxon>
        <taxon>Tetradesmus</taxon>
    </lineage>
</organism>
<dbReference type="InterPro" id="IPR011993">
    <property type="entry name" value="PH-like_dom_sf"/>
</dbReference>
<dbReference type="InterPro" id="IPR038185">
    <property type="entry name" value="MyTH4_dom_sf"/>
</dbReference>
<dbReference type="InterPro" id="IPR013057">
    <property type="entry name" value="AA_transpt_TM"/>
</dbReference>
<dbReference type="Pfam" id="PF00784">
    <property type="entry name" value="MyTH4"/>
    <property type="match status" value="1"/>
</dbReference>
<feature type="transmembrane region" description="Helical" evidence="14">
    <location>
        <begin position="1534"/>
        <end position="1555"/>
    </location>
</feature>
<accession>A0ABY8UF19</accession>
<dbReference type="Gene3D" id="3.10.20.90">
    <property type="entry name" value="Phosphatidylinositol 3-kinase Catalytic Subunit, Chain A, domain 1"/>
    <property type="match status" value="1"/>
</dbReference>
<dbReference type="InterPro" id="IPR027640">
    <property type="entry name" value="Kinesin-like_fam"/>
</dbReference>
<comment type="similarity">
    <text evidence="11">Belongs to the TRAFAC class myosin-kinesin ATPase superfamily. Kinesin family.</text>
</comment>
<dbReference type="CDD" id="cd01366">
    <property type="entry name" value="KISc_C_terminal"/>
    <property type="match status" value="1"/>
</dbReference>
<name>A0ABY8UF19_TETOB</name>
<evidence type="ECO:0000256" key="11">
    <source>
        <dbReference type="PROSITE-ProRule" id="PRU00283"/>
    </source>
</evidence>
<feature type="transmembrane region" description="Helical" evidence="14">
    <location>
        <begin position="1639"/>
        <end position="1664"/>
    </location>
</feature>
<evidence type="ECO:0000256" key="12">
    <source>
        <dbReference type="SAM" id="Coils"/>
    </source>
</evidence>
<keyword evidence="7" id="KW-0029">Amino-acid transport</keyword>
<dbReference type="Gene3D" id="3.40.850.10">
    <property type="entry name" value="Kinesin motor domain"/>
    <property type="match status" value="1"/>
</dbReference>
<evidence type="ECO:0000256" key="6">
    <source>
        <dbReference type="ARBA" id="ARBA00022840"/>
    </source>
</evidence>
<evidence type="ECO:0000256" key="13">
    <source>
        <dbReference type="SAM" id="MobiDB-lite"/>
    </source>
</evidence>
<dbReference type="Pfam" id="PF02174">
    <property type="entry name" value="IRS"/>
    <property type="match status" value="1"/>
</dbReference>
<dbReference type="SMART" id="SM00295">
    <property type="entry name" value="B41"/>
    <property type="match status" value="1"/>
</dbReference>
<evidence type="ECO:0008006" key="20">
    <source>
        <dbReference type="Google" id="ProtNLM"/>
    </source>
</evidence>
<dbReference type="Gene3D" id="1.20.80.10">
    <property type="match status" value="1"/>
</dbReference>
<keyword evidence="3" id="KW-0963">Cytoplasm</keyword>
<evidence type="ECO:0000256" key="5">
    <source>
        <dbReference type="ARBA" id="ARBA00022741"/>
    </source>
</evidence>
<dbReference type="EMBL" id="CP126217">
    <property type="protein sequence ID" value="WIA19238.1"/>
    <property type="molecule type" value="Genomic_DNA"/>
</dbReference>
<keyword evidence="5 11" id="KW-0547">Nucleotide-binding</keyword>
<proteinExistence type="inferred from homology"/>
<keyword evidence="7" id="KW-0813">Transport</keyword>
<keyword evidence="8 14" id="KW-1133">Transmembrane helix</keyword>
<evidence type="ECO:0000256" key="14">
    <source>
        <dbReference type="SAM" id="Phobius"/>
    </source>
</evidence>
<feature type="transmembrane region" description="Helical" evidence="14">
    <location>
        <begin position="1575"/>
        <end position="1597"/>
    </location>
</feature>
<dbReference type="PANTHER" id="PTHR47972">
    <property type="entry name" value="KINESIN-LIKE PROTEIN KLP-3"/>
    <property type="match status" value="1"/>
</dbReference>
<dbReference type="PROSITE" id="PS51016">
    <property type="entry name" value="MYTH4"/>
    <property type="match status" value="1"/>
</dbReference>
<feature type="transmembrane region" description="Helical" evidence="14">
    <location>
        <begin position="1467"/>
        <end position="1484"/>
    </location>
</feature>
<feature type="compositionally biased region" description="Low complexity" evidence="13">
    <location>
        <begin position="78"/>
        <end position="91"/>
    </location>
</feature>
<keyword evidence="12" id="KW-0175">Coiled coil</keyword>
<evidence type="ECO:0000256" key="10">
    <source>
        <dbReference type="ARBA" id="ARBA00023175"/>
    </source>
</evidence>
<feature type="transmembrane region" description="Helical" evidence="14">
    <location>
        <begin position="1421"/>
        <end position="1442"/>
    </location>
</feature>
<feature type="coiled-coil region" evidence="12">
    <location>
        <begin position="617"/>
        <end position="866"/>
    </location>
</feature>
<dbReference type="CDD" id="cd14473">
    <property type="entry name" value="FERM_B-lobe"/>
    <property type="match status" value="1"/>
</dbReference>
<reference evidence="18 19" key="1">
    <citation type="submission" date="2023-05" db="EMBL/GenBank/DDBJ databases">
        <title>A 100% complete, gapless, phased diploid assembly of the Scenedesmus obliquus UTEX 3031 genome.</title>
        <authorList>
            <person name="Biondi T.C."/>
            <person name="Hanschen E.R."/>
            <person name="Kwon T."/>
            <person name="Eng W."/>
            <person name="Kruse C.P.S."/>
            <person name="Koehler S.I."/>
            <person name="Kunde Y."/>
            <person name="Gleasner C.D."/>
            <person name="You Mak K.T."/>
            <person name="Polle J."/>
            <person name="Hovde B.T."/>
            <person name="Starkenburg S.R."/>
        </authorList>
    </citation>
    <scope>NUCLEOTIDE SEQUENCE [LARGE SCALE GENOMIC DNA]</scope>
    <source>
        <strain evidence="18 19">DOE0152z</strain>
    </source>
</reference>
<dbReference type="InterPro" id="IPR000299">
    <property type="entry name" value="FERM_domain"/>
</dbReference>
<dbReference type="InterPro" id="IPR027417">
    <property type="entry name" value="P-loop_NTPase"/>
</dbReference>
<keyword evidence="9 14" id="KW-0472">Membrane</keyword>
<evidence type="ECO:0000313" key="19">
    <source>
        <dbReference type="Proteomes" id="UP001244341"/>
    </source>
</evidence>
<keyword evidence="4 14" id="KW-0812">Transmembrane</keyword>
<dbReference type="CDD" id="cd13200">
    <property type="entry name" value="FERM_C_KCBP"/>
    <property type="match status" value="1"/>
</dbReference>
<dbReference type="Proteomes" id="UP001244341">
    <property type="component" value="Chromosome 10b"/>
</dbReference>
<feature type="domain" description="MyTH4" evidence="17">
    <location>
        <begin position="110"/>
        <end position="267"/>
    </location>
</feature>
<dbReference type="InterPro" id="IPR036961">
    <property type="entry name" value="Kinesin_motor_dom_sf"/>
</dbReference>
<feature type="transmembrane region" description="Helical" evidence="14">
    <location>
        <begin position="1370"/>
        <end position="1400"/>
    </location>
</feature>
<dbReference type="Pfam" id="PF00225">
    <property type="entry name" value="Kinesin"/>
    <property type="match status" value="1"/>
</dbReference>
<dbReference type="Pfam" id="PF01490">
    <property type="entry name" value="Aa_trans"/>
    <property type="match status" value="1"/>
</dbReference>
<evidence type="ECO:0000256" key="4">
    <source>
        <dbReference type="ARBA" id="ARBA00022692"/>
    </source>
</evidence>
<dbReference type="InterPro" id="IPR019748">
    <property type="entry name" value="FERM_central"/>
</dbReference>